<accession>A0A7I5E5M2</accession>
<dbReference type="Proteomes" id="UP000025227">
    <property type="component" value="Unplaced"/>
</dbReference>
<keyword evidence="1" id="KW-1185">Reference proteome</keyword>
<protein>
    <submittedName>
        <fullName evidence="2">Uncharacterized protein</fullName>
    </submittedName>
</protein>
<name>A0A7I5E5M2_HAECO</name>
<dbReference type="WBParaSite" id="HCON_00012650-00001">
    <property type="protein sequence ID" value="HCON_00012650-00001"/>
    <property type="gene ID" value="HCON_00012650"/>
</dbReference>
<proteinExistence type="predicted"/>
<sequence length="115" mass="13074">MSVVKGGSPKWFTEIKVLESETIPVIALDLCVQLLLRKKTVSEGNLRETVQILLRKLTPETVKDIREAWRRLATQQHRALPAEVDVEIHKGTGKERERIPKKHGSMILKRLNSAS</sequence>
<organism evidence="1 2">
    <name type="scientific">Haemonchus contortus</name>
    <name type="common">Barber pole worm</name>
    <dbReference type="NCBI Taxonomy" id="6289"/>
    <lineage>
        <taxon>Eukaryota</taxon>
        <taxon>Metazoa</taxon>
        <taxon>Ecdysozoa</taxon>
        <taxon>Nematoda</taxon>
        <taxon>Chromadorea</taxon>
        <taxon>Rhabditida</taxon>
        <taxon>Rhabditina</taxon>
        <taxon>Rhabditomorpha</taxon>
        <taxon>Strongyloidea</taxon>
        <taxon>Trichostrongylidae</taxon>
        <taxon>Haemonchus</taxon>
    </lineage>
</organism>
<evidence type="ECO:0000313" key="2">
    <source>
        <dbReference type="WBParaSite" id="HCON_00012650-00001"/>
    </source>
</evidence>
<reference evidence="2" key="1">
    <citation type="submission" date="2020-12" db="UniProtKB">
        <authorList>
            <consortium name="WormBaseParasite"/>
        </authorList>
    </citation>
    <scope>IDENTIFICATION</scope>
    <source>
        <strain evidence="2">MHco3</strain>
    </source>
</reference>
<evidence type="ECO:0000313" key="1">
    <source>
        <dbReference type="Proteomes" id="UP000025227"/>
    </source>
</evidence>
<dbReference type="AlphaFoldDB" id="A0A7I5E5M2"/>